<dbReference type="GO" id="GO:0045211">
    <property type="term" value="C:postsynaptic membrane"/>
    <property type="evidence" value="ECO:0007669"/>
    <property type="project" value="InterPro"/>
</dbReference>
<evidence type="ECO:0000256" key="11">
    <source>
        <dbReference type="ARBA" id="ARBA00023286"/>
    </source>
</evidence>
<keyword evidence="11" id="KW-1071">Ligand-gated ion channel</keyword>
<keyword evidence="7 14" id="KW-0472">Membrane</keyword>
<reference evidence="17" key="1">
    <citation type="submission" date="2021-01" db="EMBL/GenBank/DDBJ databases">
        <title>A chromosome-scale assembly of European eel, Anguilla anguilla.</title>
        <authorList>
            <person name="Henkel C."/>
            <person name="Jong-Raadsen S.A."/>
            <person name="Dufour S."/>
            <person name="Weltzien F.-A."/>
            <person name="Palstra A.P."/>
            <person name="Pelster B."/>
            <person name="Spaink H.P."/>
            <person name="Van Den Thillart G.E."/>
            <person name="Jansen H."/>
            <person name="Zahm M."/>
            <person name="Klopp C."/>
            <person name="Cedric C."/>
            <person name="Louis A."/>
            <person name="Berthelot C."/>
            <person name="Parey E."/>
            <person name="Roest Crollius H."/>
            <person name="Montfort J."/>
            <person name="Robinson-Rechavi M."/>
            <person name="Bucao C."/>
            <person name="Bouchez O."/>
            <person name="Gislard M."/>
            <person name="Lluch J."/>
            <person name="Milhes M."/>
            <person name="Lampietro C."/>
            <person name="Lopez Roques C."/>
            <person name="Donnadieu C."/>
            <person name="Braasch I."/>
            <person name="Desvignes T."/>
            <person name="Postlethwait J."/>
            <person name="Bobe J."/>
            <person name="Guiguen Y."/>
            <person name="Dirks R."/>
        </authorList>
    </citation>
    <scope>NUCLEOTIDE SEQUENCE</scope>
    <source>
        <strain evidence="17">Tag_6206</strain>
        <tissue evidence="17">Liver</tissue>
    </source>
</reference>
<dbReference type="InterPro" id="IPR002394">
    <property type="entry name" value="Nicotinic_acetylcholine_rcpt"/>
</dbReference>
<dbReference type="Pfam" id="PF02931">
    <property type="entry name" value="Neur_chan_LBD"/>
    <property type="match status" value="1"/>
</dbReference>
<evidence type="ECO:0000256" key="8">
    <source>
        <dbReference type="ARBA" id="ARBA00023157"/>
    </source>
</evidence>
<dbReference type="NCBIfam" id="TIGR00860">
    <property type="entry name" value="LIC"/>
    <property type="match status" value="1"/>
</dbReference>
<comment type="subcellular location">
    <subcellularLocation>
        <location evidence="13">Synaptic cell membrane</location>
        <topology evidence="13">Multi-pass membrane protein</topology>
    </subcellularLocation>
</comment>
<keyword evidence="2" id="KW-1003">Cell membrane</keyword>
<evidence type="ECO:0000256" key="10">
    <source>
        <dbReference type="ARBA" id="ARBA00023180"/>
    </source>
</evidence>
<keyword evidence="18" id="KW-1185">Reference proteome</keyword>
<feature type="domain" description="Neurotransmitter-gated ion-channel transmembrane" evidence="16">
    <location>
        <begin position="304"/>
        <end position="420"/>
    </location>
</feature>
<dbReference type="SUPFAM" id="SSF90112">
    <property type="entry name" value="Neurotransmitter-gated ion-channel transmembrane pore"/>
    <property type="match status" value="1"/>
</dbReference>
<sequence length="440" mass="50555">MTGVYRKRVRVQTPVITGIVICTRIKKNIREYRNAIGGLIYRLQFANLHTTIRRIPFTEGEKMQHRKFWGFSYIGFYVWTSLLFKGSLQGEYQRKLYNDLLKNYNRLERPVLNDSAPLLVELGLTLLQIIDVDEKNQVLMTNAWLQLHWTDIYLNWNPDNYPGVQNLRFPSNQIWVPDILLYNSADERFDATFHTNVLVNSSGACQYIPPGILKSTCYIDVRWFPFDVQKCDLKFGSWTHSGWLLDLQMLNVDISTYIPNGEWDLVAVPGKRNELYYECCKEPYPDVTFTVTMRRRTLYYGLNLLIPCVLISGLALLVFLLPADSGEKISLGITVLLSLTVFMLLVAEIMPATSDSVPLIAQYFASTMMIVGLSVVVTVLVLQFHHHDPHGGKMPKWIRVVLLNWCAWFLRMKKPGEDRKLIGYKYSHAPSTTPAPAASS</sequence>
<feature type="transmembrane region" description="Helical" evidence="14">
    <location>
        <begin position="298"/>
        <end position="323"/>
    </location>
</feature>
<dbReference type="Gene3D" id="1.20.58.390">
    <property type="entry name" value="Neurotransmitter-gated ion-channel transmembrane domain"/>
    <property type="match status" value="1"/>
</dbReference>
<accession>A0A9D3RYN7</accession>
<dbReference type="GO" id="GO:0022848">
    <property type="term" value="F:acetylcholine-gated monoatomic cation-selective channel activity"/>
    <property type="evidence" value="ECO:0007669"/>
    <property type="project" value="InterPro"/>
</dbReference>
<keyword evidence="4 14" id="KW-1133">Transmembrane helix</keyword>
<evidence type="ECO:0000256" key="5">
    <source>
        <dbReference type="ARBA" id="ARBA00023018"/>
    </source>
</evidence>
<evidence type="ECO:0000259" key="15">
    <source>
        <dbReference type="Pfam" id="PF02931"/>
    </source>
</evidence>
<dbReference type="FunFam" id="1.20.58.390:FF:000007">
    <property type="entry name" value="Neuronal acetylcholine receptor subunit alpha-7"/>
    <property type="match status" value="1"/>
</dbReference>
<evidence type="ECO:0008006" key="19">
    <source>
        <dbReference type="Google" id="ProtNLM"/>
    </source>
</evidence>
<evidence type="ECO:0000256" key="9">
    <source>
        <dbReference type="ARBA" id="ARBA00023170"/>
    </source>
</evidence>
<dbReference type="InterPro" id="IPR006201">
    <property type="entry name" value="Neur_channel"/>
</dbReference>
<dbReference type="PROSITE" id="PS00236">
    <property type="entry name" value="NEUROTR_ION_CHANNEL"/>
    <property type="match status" value="1"/>
</dbReference>
<comment type="caution">
    <text evidence="17">The sequence shown here is derived from an EMBL/GenBank/DDBJ whole genome shotgun (WGS) entry which is preliminary data.</text>
</comment>
<dbReference type="GO" id="GO:0004888">
    <property type="term" value="F:transmembrane signaling receptor activity"/>
    <property type="evidence" value="ECO:0007669"/>
    <property type="project" value="InterPro"/>
</dbReference>
<name>A0A9D3RYN7_ANGAN</name>
<evidence type="ECO:0000256" key="2">
    <source>
        <dbReference type="ARBA" id="ARBA00022475"/>
    </source>
</evidence>
<dbReference type="PRINTS" id="PR00254">
    <property type="entry name" value="NICOTINICR"/>
</dbReference>
<dbReference type="InterPro" id="IPR006029">
    <property type="entry name" value="Neurotrans-gated_channel_TM"/>
</dbReference>
<dbReference type="Pfam" id="PF02932">
    <property type="entry name" value="Neur_chan_memb"/>
    <property type="match status" value="1"/>
</dbReference>
<dbReference type="AlphaFoldDB" id="A0A9D3RYN7"/>
<dbReference type="EMBL" id="JAFIRN010000005">
    <property type="protein sequence ID" value="KAG5848085.1"/>
    <property type="molecule type" value="Genomic_DNA"/>
</dbReference>
<evidence type="ECO:0000256" key="14">
    <source>
        <dbReference type="RuleBase" id="RU000687"/>
    </source>
</evidence>
<dbReference type="SUPFAM" id="SSF63712">
    <property type="entry name" value="Nicotinic receptor ligand binding domain-like"/>
    <property type="match status" value="1"/>
</dbReference>
<feature type="domain" description="Neurotransmitter-gated ion-channel ligand-binding" evidence="15">
    <location>
        <begin position="94"/>
        <end position="297"/>
    </location>
</feature>
<dbReference type="InterPro" id="IPR018000">
    <property type="entry name" value="Neurotransmitter_ion_chnl_CS"/>
</dbReference>
<evidence type="ECO:0000259" key="16">
    <source>
        <dbReference type="Pfam" id="PF02932"/>
    </source>
</evidence>
<gene>
    <name evidence="17" type="ORF">ANANG_G00094640</name>
</gene>
<comment type="similarity">
    <text evidence="14">Belongs to the ligand-gated ion channel (TC 1.A.9) family.</text>
</comment>
<evidence type="ECO:0000256" key="7">
    <source>
        <dbReference type="ARBA" id="ARBA00023136"/>
    </source>
</evidence>
<keyword evidence="6 14" id="KW-0406">Ion transport</keyword>
<keyword evidence="9" id="KW-0675">Receptor</keyword>
<dbReference type="FunFam" id="2.70.170.10:FF:000009">
    <property type="entry name" value="Neuronal acetylcholine receptor subunit alpha-7"/>
    <property type="match status" value="1"/>
</dbReference>
<protein>
    <recommendedName>
        <fullName evidence="19">Neuronal acetylcholine receptor subunit alpha-7-like</fullName>
    </recommendedName>
</protein>
<dbReference type="InterPro" id="IPR036719">
    <property type="entry name" value="Neuro-gated_channel_TM_sf"/>
</dbReference>
<dbReference type="InterPro" id="IPR038050">
    <property type="entry name" value="Neuro_actylchol_rec"/>
</dbReference>
<dbReference type="Proteomes" id="UP001044222">
    <property type="component" value="Unassembled WGS sequence"/>
</dbReference>
<organism evidence="17 18">
    <name type="scientific">Anguilla anguilla</name>
    <name type="common">European freshwater eel</name>
    <name type="synonym">Muraena anguilla</name>
    <dbReference type="NCBI Taxonomy" id="7936"/>
    <lineage>
        <taxon>Eukaryota</taxon>
        <taxon>Metazoa</taxon>
        <taxon>Chordata</taxon>
        <taxon>Craniata</taxon>
        <taxon>Vertebrata</taxon>
        <taxon>Euteleostomi</taxon>
        <taxon>Actinopterygii</taxon>
        <taxon>Neopterygii</taxon>
        <taxon>Teleostei</taxon>
        <taxon>Anguilliformes</taxon>
        <taxon>Anguillidae</taxon>
        <taxon>Anguilla</taxon>
    </lineage>
</organism>
<keyword evidence="3 14" id="KW-0812">Transmembrane</keyword>
<keyword evidence="1 14" id="KW-0813">Transport</keyword>
<evidence type="ECO:0000256" key="1">
    <source>
        <dbReference type="ARBA" id="ARBA00022448"/>
    </source>
</evidence>
<evidence type="ECO:0000256" key="6">
    <source>
        <dbReference type="ARBA" id="ARBA00023065"/>
    </source>
</evidence>
<evidence type="ECO:0000256" key="4">
    <source>
        <dbReference type="ARBA" id="ARBA00022989"/>
    </source>
</evidence>
<evidence type="ECO:0000256" key="12">
    <source>
        <dbReference type="ARBA" id="ARBA00023303"/>
    </source>
</evidence>
<keyword evidence="8" id="KW-1015">Disulfide bond</keyword>
<evidence type="ECO:0000256" key="3">
    <source>
        <dbReference type="ARBA" id="ARBA00022692"/>
    </source>
</evidence>
<dbReference type="CDD" id="cd19051">
    <property type="entry name" value="LGIC_TM_cation"/>
    <property type="match status" value="1"/>
</dbReference>
<keyword evidence="10" id="KW-0325">Glycoprotein</keyword>
<dbReference type="InterPro" id="IPR006202">
    <property type="entry name" value="Neur_chan_lig-bd"/>
</dbReference>
<evidence type="ECO:0000256" key="13">
    <source>
        <dbReference type="ARBA" id="ARBA00034099"/>
    </source>
</evidence>
<dbReference type="PRINTS" id="PR00252">
    <property type="entry name" value="NRIONCHANNEL"/>
</dbReference>
<evidence type="ECO:0000313" key="18">
    <source>
        <dbReference type="Proteomes" id="UP001044222"/>
    </source>
</evidence>
<feature type="transmembrane region" description="Helical" evidence="14">
    <location>
        <begin position="359"/>
        <end position="382"/>
    </location>
</feature>
<comment type="caution">
    <text evidence="14">Lacks conserved residue(s) required for the propagation of feature annotation.</text>
</comment>
<dbReference type="Gene3D" id="2.70.170.10">
    <property type="entry name" value="Neurotransmitter-gated ion-channel ligand-binding domain"/>
    <property type="match status" value="1"/>
</dbReference>
<keyword evidence="5" id="KW-0770">Synapse</keyword>
<dbReference type="PANTHER" id="PTHR18945">
    <property type="entry name" value="NEUROTRANSMITTER GATED ION CHANNEL"/>
    <property type="match status" value="1"/>
</dbReference>
<feature type="transmembrane region" description="Helical" evidence="14">
    <location>
        <begin position="329"/>
        <end position="347"/>
    </location>
</feature>
<dbReference type="InterPro" id="IPR036734">
    <property type="entry name" value="Neur_chan_lig-bd_sf"/>
</dbReference>
<proteinExistence type="inferred from homology"/>
<evidence type="ECO:0000313" key="17">
    <source>
        <dbReference type="EMBL" id="KAG5848085.1"/>
    </source>
</evidence>
<keyword evidence="12 14" id="KW-0407">Ion channel</keyword>